<dbReference type="Proteomes" id="UP001597024">
    <property type="component" value="Unassembled WGS sequence"/>
</dbReference>
<evidence type="ECO:0000313" key="3">
    <source>
        <dbReference type="EMBL" id="MFD0883972.1"/>
    </source>
</evidence>
<dbReference type="SMART" id="SM00530">
    <property type="entry name" value="HTH_XRE"/>
    <property type="match status" value="1"/>
</dbReference>
<keyword evidence="4" id="KW-1185">Reference proteome</keyword>
<feature type="domain" description="HTH cro/C1-type" evidence="2">
    <location>
        <begin position="8"/>
        <end position="62"/>
    </location>
</feature>
<sequence>MSTRRLQLIQRREAIGHTQESLAEALQVDRTTIGRWESGRGAPQPWMRPKLARALKVSAEQLATLLATPPEALEDASRSGSKGAGRDISPIRDHNAYQGEDIAMAVAADSAESALFLRFASTSNVDDILLEQLDADIAKLAADYVSRPVSELFHGIGALRQGVFGLLQGRQYPCQTTHLYLQAGRLCGLATHIALDLGQYDAAATHSRTAWRCAESAGHNGLRAWIRSVQSLIAYWQQNYRQAAELARSGLPYADGGTIAARLLSLEARATAALGDSVNALRAVETAMSARSAVTDGLDLPGVFTFPEAKQWAYAGTALLALRNRTHANRAIEASSMAISLYEAAPQHEQSSGDLMAARLDLANAYLTLGDIDGVQENLAVVLATAPNRRTASISRRLHALSTCLAEPAYSRSPYVLSLRGDIREACSRPALTNPPELPQ</sequence>
<name>A0ABW3DMV2_9ACTN</name>
<accession>A0ABW3DMV2</accession>
<dbReference type="InterPro" id="IPR010982">
    <property type="entry name" value="Lambda_DNA-bd_dom_sf"/>
</dbReference>
<dbReference type="PROSITE" id="PS50943">
    <property type="entry name" value="HTH_CROC1"/>
    <property type="match status" value="1"/>
</dbReference>
<gene>
    <name evidence="3" type="ORF">ACFQ08_05300</name>
</gene>
<dbReference type="InterPro" id="IPR001387">
    <property type="entry name" value="Cro/C1-type_HTH"/>
</dbReference>
<evidence type="ECO:0000259" key="2">
    <source>
        <dbReference type="PROSITE" id="PS50943"/>
    </source>
</evidence>
<dbReference type="Gene3D" id="1.10.260.40">
    <property type="entry name" value="lambda repressor-like DNA-binding domains"/>
    <property type="match status" value="1"/>
</dbReference>
<dbReference type="CDD" id="cd00093">
    <property type="entry name" value="HTH_XRE"/>
    <property type="match status" value="1"/>
</dbReference>
<evidence type="ECO:0000256" key="1">
    <source>
        <dbReference type="SAM" id="MobiDB-lite"/>
    </source>
</evidence>
<dbReference type="Gene3D" id="1.25.40.10">
    <property type="entry name" value="Tetratricopeptide repeat domain"/>
    <property type="match status" value="1"/>
</dbReference>
<dbReference type="SUPFAM" id="SSF47413">
    <property type="entry name" value="lambda repressor-like DNA-binding domains"/>
    <property type="match status" value="1"/>
</dbReference>
<comment type="caution">
    <text evidence="3">The sequence shown here is derived from an EMBL/GenBank/DDBJ whole genome shotgun (WGS) entry which is preliminary data.</text>
</comment>
<feature type="region of interest" description="Disordered" evidence="1">
    <location>
        <begin position="68"/>
        <end position="92"/>
    </location>
</feature>
<dbReference type="EMBL" id="JBHTHX010000097">
    <property type="protein sequence ID" value="MFD0883972.1"/>
    <property type="molecule type" value="Genomic_DNA"/>
</dbReference>
<reference evidence="4" key="1">
    <citation type="journal article" date="2019" name="Int. J. Syst. Evol. Microbiol.">
        <title>The Global Catalogue of Microorganisms (GCM) 10K type strain sequencing project: providing services to taxonomists for standard genome sequencing and annotation.</title>
        <authorList>
            <consortium name="The Broad Institute Genomics Platform"/>
            <consortium name="The Broad Institute Genome Sequencing Center for Infectious Disease"/>
            <person name="Wu L."/>
            <person name="Ma J."/>
        </authorList>
    </citation>
    <scope>NUCLEOTIDE SEQUENCE [LARGE SCALE GENOMIC DNA]</scope>
    <source>
        <strain evidence="4">CCUG 62974</strain>
    </source>
</reference>
<protein>
    <submittedName>
        <fullName evidence="3">Helix-turn-helix transcriptional regulator</fullName>
    </submittedName>
</protein>
<dbReference type="InterPro" id="IPR011990">
    <property type="entry name" value="TPR-like_helical_dom_sf"/>
</dbReference>
<evidence type="ECO:0000313" key="4">
    <source>
        <dbReference type="Proteomes" id="UP001597024"/>
    </source>
</evidence>
<dbReference type="Pfam" id="PF01381">
    <property type="entry name" value="HTH_3"/>
    <property type="match status" value="1"/>
</dbReference>
<organism evidence="3 4">
    <name type="scientific">Streptosporangium algeriense</name>
    <dbReference type="NCBI Taxonomy" id="1682748"/>
    <lineage>
        <taxon>Bacteria</taxon>
        <taxon>Bacillati</taxon>
        <taxon>Actinomycetota</taxon>
        <taxon>Actinomycetes</taxon>
        <taxon>Streptosporangiales</taxon>
        <taxon>Streptosporangiaceae</taxon>
        <taxon>Streptosporangium</taxon>
    </lineage>
</organism>
<proteinExistence type="predicted"/>